<dbReference type="EMBL" id="MN234220">
    <property type="protein sequence ID" value="QFG13529.1"/>
    <property type="molecule type" value="Genomic_DNA"/>
</dbReference>
<proteinExistence type="predicted"/>
<accession>A0A5J6TUG5</accession>
<dbReference type="GeneID" id="55623282"/>
<evidence type="ECO:0000313" key="1">
    <source>
        <dbReference type="EMBL" id="QFG13529.1"/>
    </source>
</evidence>
<gene>
    <name evidence="1" type="primary">18</name>
    <name evidence="1" type="ORF">PBI_LAMBO_18</name>
</gene>
<protein>
    <submittedName>
        <fullName evidence="1">Uncharacterized protein</fullName>
    </submittedName>
</protein>
<name>A0A5J6TUG5_9CAUD</name>
<dbReference type="RefSeq" id="YP_009852571.1">
    <property type="nucleotide sequence ID" value="NC_048814.1"/>
</dbReference>
<dbReference type="KEGG" id="vg:55623282"/>
<evidence type="ECO:0000313" key="2">
    <source>
        <dbReference type="Proteomes" id="UP000325706"/>
    </source>
</evidence>
<dbReference type="Proteomes" id="UP000325706">
    <property type="component" value="Segment"/>
</dbReference>
<sequence length="103" mass="11456">MALIDDVKAALPGDMPSWTDQYIEEQIADGKTLAGMLASAWQQKATKLYALVDVSESGSSRNMSGVYKNALELARYWKEIADKEEDRATVGRPRSRVHKAVRV</sequence>
<reference evidence="1 2" key="1">
    <citation type="submission" date="2019-07" db="EMBL/GenBank/DDBJ databases">
        <authorList>
            <person name="Fryberger R.B."/>
            <person name="Stoner T.H."/>
            <person name="Garlena R.A."/>
            <person name="Russell D.A."/>
            <person name="Pope W.H."/>
            <person name="Jacobs-Sera D."/>
            <person name="Hatfull G.F."/>
        </authorList>
    </citation>
    <scope>NUCLEOTIDE SEQUENCE [LARGE SCALE GENOMIC DNA]</scope>
</reference>
<keyword evidence="2" id="KW-1185">Reference proteome</keyword>
<organism evidence="1 2">
    <name type="scientific">Gordonia phage Lambo</name>
    <dbReference type="NCBI Taxonomy" id="2599845"/>
    <lineage>
        <taxon>Viruses</taxon>
        <taxon>Duplodnaviria</taxon>
        <taxon>Heunggongvirae</taxon>
        <taxon>Uroviricota</taxon>
        <taxon>Caudoviricetes</taxon>
        <taxon>Dovevirinae</taxon>
        <taxon>Lambovirus</taxon>
        <taxon>Lambovirus lambo</taxon>
    </lineage>
</organism>